<evidence type="ECO:0000259" key="5">
    <source>
        <dbReference type="PROSITE" id="PS50977"/>
    </source>
</evidence>
<sequence>MSRTQQQRRAETIRNLIDATIESLCEKGYAATTVSEIVTRAGVSSGALFRHFPTRLDLVVAAAEEVRSRQFTEFRAGLSALGTDSIDHCLTLLRAACRAPINGAWYELLIAARSDPALRERLTPFTIQYHDQIAQLARTLPFAAAIPAHRLDTVIFSVVYLLDGEALAAVVHPDPEQDELRLTVIANLLRAEAANQEFISA</sequence>
<dbReference type="GO" id="GO:0000976">
    <property type="term" value="F:transcription cis-regulatory region binding"/>
    <property type="evidence" value="ECO:0007669"/>
    <property type="project" value="TreeGrafter"/>
</dbReference>
<gene>
    <name evidence="6" type="ORF">ATK86_6308</name>
</gene>
<dbReference type="EMBL" id="PJMW01000002">
    <property type="protein sequence ID" value="PKV81836.1"/>
    <property type="molecule type" value="Genomic_DNA"/>
</dbReference>
<keyword evidence="7" id="KW-1185">Reference proteome</keyword>
<feature type="DNA-binding region" description="H-T-H motif" evidence="4">
    <location>
        <begin position="33"/>
        <end position="52"/>
    </location>
</feature>
<dbReference type="OrthoDB" id="4539007at2"/>
<comment type="caution">
    <text evidence="6">The sequence shown here is derived from an EMBL/GenBank/DDBJ whole genome shotgun (WGS) entry which is preliminary data.</text>
</comment>
<dbReference type="SUPFAM" id="SSF46689">
    <property type="entry name" value="Homeodomain-like"/>
    <property type="match status" value="1"/>
</dbReference>
<accession>A0A2N3VJQ2</accession>
<dbReference type="InterPro" id="IPR001647">
    <property type="entry name" value="HTH_TetR"/>
</dbReference>
<dbReference type="InterPro" id="IPR009057">
    <property type="entry name" value="Homeodomain-like_sf"/>
</dbReference>
<keyword evidence="1" id="KW-0805">Transcription regulation</keyword>
<dbReference type="RefSeq" id="WP_101467482.1">
    <property type="nucleotide sequence ID" value="NZ_PJMW01000002.1"/>
</dbReference>
<name>A0A2N3VJQ2_9NOCA</name>
<dbReference type="PANTHER" id="PTHR30055:SF234">
    <property type="entry name" value="HTH-TYPE TRANSCRIPTIONAL REGULATOR BETI"/>
    <property type="match status" value="1"/>
</dbReference>
<evidence type="ECO:0000256" key="2">
    <source>
        <dbReference type="ARBA" id="ARBA00023125"/>
    </source>
</evidence>
<evidence type="ECO:0000313" key="6">
    <source>
        <dbReference type="EMBL" id="PKV81836.1"/>
    </source>
</evidence>
<dbReference type="AlphaFoldDB" id="A0A2N3VJQ2"/>
<evidence type="ECO:0000256" key="4">
    <source>
        <dbReference type="PROSITE-ProRule" id="PRU00335"/>
    </source>
</evidence>
<dbReference type="Proteomes" id="UP000233766">
    <property type="component" value="Unassembled WGS sequence"/>
</dbReference>
<dbReference type="PRINTS" id="PR00455">
    <property type="entry name" value="HTHTETR"/>
</dbReference>
<reference evidence="6 7" key="1">
    <citation type="submission" date="2017-12" db="EMBL/GenBank/DDBJ databases">
        <title>Sequencing the genomes of 1000 Actinobacteria strains.</title>
        <authorList>
            <person name="Klenk H.-P."/>
        </authorList>
    </citation>
    <scope>NUCLEOTIDE SEQUENCE [LARGE SCALE GENOMIC DNA]</scope>
    <source>
        <strain evidence="6 7">DSM 44489</strain>
    </source>
</reference>
<dbReference type="GO" id="GO:0003700">
    <property type="term" value="F:DNA-binding transcription factor activity"/>
    <property type="evidence" value="ECO:0007669"/>
    <property type="project" value="TreeGrafter"/>
</dbReference>
<dbReference type="Pfam" id="PF00440">
    <property type="entry name" value="TetR_N"/>
    <property type="match status" value="1"/>
</dbReference>
<evidence type="ECO:0000256" key="1">
    <source>
        <dbReference type="ARBA" id="ARBA00023015"/>
    </source>
</evidence>
<evidence type="ECO:0000256" key="3">
    <source>
        <dbReference type="ARBA" id="ARBA00023163"/>
    </source>
</evidence>
<feature type="domain" description="HTH tetR-type" evidence="5">
    <location>
        <begin position="10"/>
        <end position="70"/>
    </location>
</feature>
<protein>
    <submittedName>
        <fullName evidence="6">TetR family transcriptional regulator</fullName>
    </submittedName>
</protein>
<dbReference type="Gene3D" id="1.10.357.10">
    <property type="entry name" value="Tetracycline Repressor, domain 2"/>
    <property type="match status" value="1"/>
</dbReference>
<keyword evidence="3" id="KW-0804">Transcription</keyword>
<dbReference type="PROSITE" id="PS50977">
    <property type="entry name" value="HTH_TETR_2"/>
    <property type="match status" value="1"/>
</dbReference>
<proteinExistence type="predicted"/>
<keyword evidence="2 4" id="KW-0238">DNA-binding</keyword>
<dbReference type="PANTHER" id="PTHR30055">
    <property type="entry name" value="HTH-TYPE TRANSCRIPTIONAL REGULATOR RUTR"/>
    <property type="match status" value="1"/>
</dbReference>
<dbReference type="InterPro" id="IPR050109">
    <property type="entry name" value="HTH-type_TetR-like_transc_reg"/>
</dbReference>
<organism evidence="6 7">
    <name type="scientific">Nocardia fluminea</name>
    <dbReference type="NCBI Taxonomy" id="134984"/>
    <lineage>
        <taxon>Bacteria</taxon>
        <taxon>Bacillati</taxon>
        <taxon>Actinomycetota</taxon>
        <taxon>Actinomycetes</taxon>
        <taxon>Mycobacteriales</taxon>
        <taxon>Nocardiaceae</taxon>
        <taxon>Nocardia</taxon>
    </lineage>
</organism>
<evidence type="ECO:0000313" key="7">
    <source>
        <dbReference type="Proteomes" id="UP000233766"/>
    </source>
</evidence>